<evidence type="ECO:0008006" key="4">
    <source>
        <dbReference type="Google" id="ProtNLM"/>
    </source>
</evidence>
<evidence type="ECO:0000313" key="3">
    <source>
        <dbReference type="Proteomes" id="UP001551675"/>
    </source>
</evidence>
<comment type="caution">
    <text evidence="2">The sequence shown here is derived from an EMBL/GenBank/DDBJ whole genome shotgun (WGS) entry which is preliminary data.</text>
</comment>
<feature type="transmembrane region" description="Helical" evidence="1">
    <location>
        <begin position="46"/>
        <end position="67"/>
    </location>
</feature>
<protein>
    <recommendedName>
        <fullName evidence="4">ABC transporter permease</fullName>
    </recommendedName>
</protein>
<feature type="transmembrane region" description="Helical" evidence="1">
    <location>
        <begin position="94"/>
        <end position="116"/>
    </location>
</feature>
<dbReference type="EMBL" id="JBFALK010000020">
    <property type="protein sequence ID" value="MEV0973157.1"/>
    <property type="molecule type" value="Genomic_DNA"/>
</dbReference>
<feature type="transmembrane region" description="Helical" evidence="1">
    <location>
        <begin position="149"/>
        <end position="175"/>
    </location>
</feature>
<keyword evidence="1" id="KW-0812">Transmembrane</keyword>
<proteinExistence type="predicted"/>
<dbReference type="Proteomes" id="UP001551675">
    <property type="component" value="Unassembled WGS sequence"/>
</dbReference>
<name>A0ABV3GNF8_MICGL</name>
<keyword evidence="3" id="KW-1185">Reference proteome</keyword>
<sequence length="227" mass="23424">MSLWRHEARRAGWAVFLAPVAALLAALALAAVGAGYGTPPPMVARLLLTGIEALVPLAAATAAVTVISRDGCRELQLALPTGYAGTLGRRLGTAAGFSAALSVLFSAVLGLTGSWSGPESPLAALLVWASPLLWLTGLGLLVAVVGRSVVLATTAVAVVWLSQQLFAAAFAAGAWTRPFFLFMTSRVGVTEGWGTNRAVLAGSGVLLITAALLLLRRPERLLTEEEV</sequence>
<accession>A0ABV3GNF8</accession>
<keyword evidence="1" id="KW-0472">Membrane</keyword>
<organism evidence="2 3">
    <name type="scientific">Microtetraspora glauca</name>
    <dbReference type="NCBI Taxonomy" id="1996"/>
    <lineage>
        <taxon>Bacteria</taxon>
        <taxon>Bacillati</taxon>
        <taxon>Actinomycetota</taxon>
        <taxon>Actinomycetes</taxon>
        <taxon>Streptosporangiales</taxon>
        <taxon>Streptosporangiaceae</taxon>
        <taxon>Microtetraspora</taxon>
    </lineage>
</organism>
<keyword evidence="1" id="KW-1133">Transmembrane helix</keyword>
<dbReference type="RefSeq" id="WP_358138640.1">
    <property type="nucleotide sequence ID" value="NZ_JBFALK010000020.1"/>
</dbReference>
<evidence type="ECO:0000256" key="1">
    <source>
        <dbReference type="SAM" id="Phobius"/>
    </source>
</evidence>
<reference evidence="2 3" key="1">
    <citation type="submission" date="2024-06" db="EMBL/GenBank/DDBJ databases">
        <title>The Natural Products Discovery Center: Release of the First 8490 Sequenced Strains for Exploring Actinobacteria Biosynthetic Diversity.</title>
        <authorList>
            <person name="Kalkreuter E."/>
            <person name="Kautsar S.A."/>
            <person name="Yang D."/>
            <person name="Bader C.D."/>
            <person name="Teijaro C.N."/>
            <person name="Fluegel L."/>
            <person name="Davis C.M."/>
            <person name="Simpson J.R."/>
            <person name="Lauterbach L."/>
            <person name="Steele A.D."/>
            <person name="Gui C."/>
            <person name="Meng S."/>
            <person name="Li G."/>
            <person name="Viehrig K."/>
            <person name="Ye F."/>
            <person name="Su P."/>
            <person name="Kiefer A.F."/>
            <person name="Nichols A."/>
            <person name="Cepeda A.J."/>
            <person name="Yan W."/>
            <person name="Fan B."/>
            <person name="Jiang Y."/>
            <person name="Adhikari A."/>
            <person name="Zheng C.-J."/>
            <person name="Schuster L."/>
            <person name="Cowan T.M."/>
            <person name="Smanski M.J."/>
            <person name="Chevrette M.G."/>
            <person name="De Carvalho L.P.S."/>
            <person name="Shen B."/>
        </authorList>
    </citation>
    <scope>NUCLEOTIDE SEQUENCE [LARGE SCALE GENOMIC DNA]</scope>
    <source>
        <strain evidence="2 3">NPDC050100</strain>
    </source>
</reference>
<gene>
    <name evidence="2" type="ORF">AB0I59_31525</name>
</gene>
<feature type="transmembrane region" description="Helical" evidence="1">
    <location>
        <begin position="195"/>
        <end position="215"/>
    </location>
</feature>
<feature type="transmembrane region" description="Helical" evidence="1">
    <location>
        <begin position="122"/>
        <end position="142"/>
    </location>
</feature>
<evidence type="ECO:0000313" key="2">
    <source>
        <dbReference type="EMBL" id="MEV0973157.1"/>
    </source>
</evidence>